<evidence type="ECO:0000313" key="1">
    <source>
        <dbReference type="EMBL" id="JAH44809.1"/>
    </source>
</evidence>
<reference evidence="1" key="2">
    <citation type="journal article" date="2015" name="Fish Shellfish Immunol.">
        <title>Early steps in the European eel (Anguilla anguilla)-Vibrio vulnificus interaction in the gills: Role of the RtxA13 toxin.</title>
        <authorList>
            <person name="Callol A."/>
            <person name="Pajuelo D."/>
            <person name="Ebbesson L."/>
            <person name="Teles M."/>
            <person name="MacKenzie S."/>
            <person name="Amaro C."/>
        </authorList>
    </citation>
    <scope>NUCLEOTIDE SEQUENCE</scope>
</reference>
<name>A0A0E9STY7_ANGAN</name>
<dbReference type="AlphaFoldDB" id="A0A0E9STY7"/>
<organism evidence="1">
    <name type="scientific">Anguilla anguilla</name>
    <name type="common">European freshwater eel</name>
    <name type="synonym">Muraena anguilla</name>
    <dbReference type="NCBI Taxonomy" id="7936"/>
    <lineage>
        <taxon>Eukaryota</taxon>
        <taxon>Metazoa</taxon>
        <taxon>Chordata</taxon>
        <taxon>Craniata</taxon>
        <taxon>Vertebrata</taxon>
        <taxon>Euteleostomi</taxon>
        <taxon>Actinopterygii</taxon>
        <taxon>Neopterygii</taxon>
        <taxon>Teleostei</taxon>
        <taxon>Anguilliformes</taxon>
        <taxon>Anguillidae</taxon>
        <taxon>Anguilla</taxon>
    </lineage>
</organism>
<sequence length="38" mass="4362">MTGRGCYCQMRPKINVLAIRIYLLPSKCSQSILFLTDK</sequence>
<proteinExistence type="predicted"/>
<protein>
    <submittedName>
        <fullName evidence="1">Uncharacterized protein</fullName>
    </submittedName>
</protein>
<reference evidence="1" key="1">
    <citation type="submission" date="2014-11" db="EMBL/GenBank/DDBJ databases">
        <authorList>
            <person name="Amaro Gonzalez C."/>
        </authorList>
    </citation>
    <scope>NUCLEOTIDE SEQUENCE</scope>
</reference>
<accession>A0A0E9STY7</accession>
<dbReference type="EMBL" id="GBXM01063768">
    <property type="protein sequence ID" value="JAH44809.1"/>
    <property type="molecule type" value="Transcribed_RNA"/>
</dbReference>